<dbReference type="AlphaFoldDB" id="A0A7J7NYX6"/>
<proteinExistence type="predicted"/>
<dbReference type="EMBL" id="JACGCM010000432">
    <property type="protein sequence ID" value="KAF6172389.1"/>
    <property type="molecule type" value="Genomic_DNA"/>
</dbReference>
<feature type="compositionally biased region" description="Basic and acidic residues" evidence="1">
    <location>
        <begin position="79"/>
        <end position="88"/>
    </location>
</feature>
<dbReference type="Proteomes" id="UP000541444">
    <property type="component" value="Unassembled WGS sequence"/>
</dbReference>
<gene>
    <name evidence="2" type="ORF">GIB67_043230</name>
</gene>
<evidence type="ECO:0000313" key="2">
    <source>
        <dbReference type="EMBL" id="KAF6172389.1"/>
    </source>
</evidence>
<comment type="caution">
    <text evidence="2">The sequence shown here is derived from an EMBL/GenBank/DDBJ whole genome shotgun (WGS) entry which is preliminary data.</text>
</comment>
<feature type="compositionally biased region" description="Basic and acidic residues" evidence="1">
    <location>
        <begin position="60"/>
        <end position="69"/>
    </location>
</feature>
<sequence>MDRYLVMKLLSTQSNWHSRRPVDTFPDENILPKGKRKQAYNNLHLKSLETPKISLEKARTEALRPDTKLRKAKASDGSFEARHEAEEG</sequence>
<evidence type="ECO:0000256" key="1">
    <source>
        <dbReference type="SAM" id="MobiDB-lite"/>
    </source>
</evidence>
<name>A0A7J7NYX6_9MAGN</name>
<protein>
    <submittedName>
        <fullName evidence="2">Uncharacterized protein</fullName>
    </submittedName>
</protein>
<evidence type="ECO:0000313" key="3">
    <source>
        <dbReference type="Proteomes" id="UP000541444"/>
    </source>
</evidence>
<feature type="region of interest" description="Disordered" evidence="1">
    <location>
        <begin position="60"/>
        <end position="88"/>
    </location>
</feature>
<reference evidence="2 3" key="1">
    <citation type="journal article" date="2020" name="IScience">
        <title>Genome Sequencing of the Endangered Kingdonia uniflora (Circaeasteraceae, Ranunculales) Reveals Potential Mechanisms of Evolutionary Specialization.</title>
        <authorList>
            <person name="Sun Y."/>
            <person name="Deng T."/>
            <person name="Zhang A."/>
            <person name="Moore M.J."/>
            <person name="Landis J.B."/>
            <person name="Lin N."/>
            <person name="Zhang H."/>
            <person name="Zhang X."/>
            <person name="Huang J."/>
            <person name="Zhang X."/>
            <person name="Sun H."/>
            <person name="Wang H."/>
        </authorList>
    </citation>
    <scope>NUCLEOTIDE SEQUENCE [LARGE SCALE GENOMIC DNA]</scope>
    <source>
        <strain evidence="2">TB1705</strain>
        <tissue evidence="2">Leaf</tissue>
    </source>
</reference>
<accession>A0A7J7NYX6</accession>
<keyword evidence="3" id="KW-1185">Reference proteome</keyword>
<organism evidence="2 3">
    <name type="scientific">Kingdonia uniflora</name>
    <dbReference type="NCBI Taxonomy" id="39325"/>
    <lineage>
        <taxon>Eukaryota</taxon>
        <taxon>Viridiplantae</taxon>
        <taxon>Streptophyta</taxon>
        <taxon>Embryophyta</taxon>
        <taxon>Tracheophyta</taxon>
        <taxon>Spermatophyta</taxon>
        <taxon>Magnoliopsida</taxon>
        <taxon>Ranunculales</taxon>
        <taxon>Circaeasteraceae</taxon>
        <taxon>Kingdonia</taxon>
    </lineage>
</organism>